<feature type="compositionally biased region" description="Polar residues" evidence="2">
    <location>
        <begin position="746"/>
        <end position="756"/>
    </location>
</feature>
<feature type="compositionally biased region" description="Polar residues" evidence="2">
    <location>
        <begin position="401"/>
        <end position="410"/>
    </location>
</feature>
<accession>A0A8J4YJ07</accession>
<dbReference type="EMBL" id="JACEEZ010002176">
    <property type="protein sequence ID" value="KAG0728455.1"/>
    <property type="molecule type" value="Genomic_DNA"/>
</dbReference>
<feature type="compositionally biased region" description="Pro residues" evidence="2">
    <location>
        <begin position="177"/>
        <end position="186"/>
    </location>
</feature>
<feature type="region of interest" description="Disordered" evidence="2">
    <location>
        <begin position="244"/>
        <end position="286"/>
    </location>
</feature>
<gene>
    <name evidence="3" type="ORF">GWK47_032419</name>
</gene>
<evidence type="ECO:0000313" key="4">
    <source>
        <dbReference type="Proteomes" id="UP000770661"/>
    </source>
</evidence>
<organism evidence="3 4">
    <name type="scientific">Chionoecetes opilio</name>
    <name type="common">Atlantic snow crab</name>
    <name type="synonym">Cancer opilio</name>
    <dbReference type="NCBI Taxonomy" id="41210"/>
    <lineage>
        <taxon>Eukaryota</taxon>
        <taxon>Metazoa</taxon>
        <taxon>Ecdysozoa</taxon>
        <taxon>Arthropoda</taxon>
        <taxon>Crustacea</taxon>
        <taxon>Multicrustacea</taxon>
        <taxon>Malacostraca</taxon>
        <taxon>Eumalacostraca</taxon>
        <taxon>Eucarida</taxon>
        <taxon>Decapoda</taxon>
        <taxon>Pleocyemata</taxon>
        <taxon>Brachyura</taxon>
        <taxon>Eubrachyura</taxon>
        <taxon>Majoidea</taxon>
        <taxon>Majidae</taxon>
        <taxon>Chionoecetes</taxon>
    </lineage>
</organism>
<dbReference type="AlphaFoldDB" id="A0A8J4YJ07"/>
<evidence type="ECO:0000256" key="1">
    <source>
        <dbReference type="SAM" id="Coils"/>
    </source>
</evidence>
<protein>
    <submittedName>
        <fullName evidence="3">Uncharacterized protein</fullName>
    </submittedName>
</protein>
<dbReference type="OrthoDB" id="10071877at2759"/>
<reference evidence="3" key="1">
    <citation type="submission" date="2020-07" db="EMBL/GenBank/DDBJ databases">
        <title>The High-quality genome of the commercially important snow crab, Chionoecetes opilio.</title>
        <authorList>
            <person name="Jeong J.-H."/>
            <person name="Ryu S."/>
        </authorList>
    </citation>
    <scope>NUCLEOTIDE SEQUENCE</scope>
    <source>
        <strain evidence="3">MADBK_172401_WGS</strain>
        <tissue evidence="3">Digestive gland</tissue>
    </source>
</reference>
<evidence type="ECO:0000256" key="2">
    <source>
        <dbReference type="SAM" id="MobiDB-lite"/>
    </source>
</evidence>
<feature type="region of interest" description="Disordered" evidence="2">
    <location>
        <begin position="746"/>
        <end position="799"/>
    </location>
</feature>
<feature type="region of interest" description="Disordered" evidence="2">
    <location>
        <begin position="551"/>
        <end position="579"/>
    </location>
</feature>
<feature type="compositionally biased region" description="Low complexity" evidence="2">
    <location>
        <begin position="434"/>
        <end position="455"/>
    </location>
</feature>
<keyword evidence="4" id="KW-1185">Reference proteome</keyword>
<sequence length="908" mass="92848">MEASRGGHTKVVQLLIDFPNSISHLLPVVAQPHPSVAGGTTGGAGEVTTGAPFLEGEPHPLSMGLTVVPSSDPQTPLVLNANQALFNDMDEGGVPGGSAVVAGTQAAVAKVNRAKNTRKPAATAALPTTLAAGLAPPAPAPAVTSDKTVTSETQTTKITSANNPSKSEYTLLTPTSPTSPPPPGNPPEEAGTLLRPCDRLDQYVDNLVKKAEQPHQNREEQILQKQQILEELQRVERELQGKVIPFSGPYDTSRNSGSTTSAPCSSGASISTLASSSTSSTTSSTGIIAGSTSLAAPLVYPPAPLHNHVPTQTVETQTGFPPGTGWTSLPPGVVMSDLPPVVSLYGGAAASASHLPVSLPAEGAQVPSSMFPGGTCPQETAAAYSASSAYLTPASPPSLPTHSISSSGPATVNVPVSERPKMIPSKKADKKKLQLQQQQQQQQKQHQHQQQHQQQPTSQPQPMMVVQRSPGVPQIQVQPVQLTHGVDSSYSCPVTGLTSQPLLIPQEGSVTSLPPPPPPGVLHPTSGASHCLPPPPPPLPPALLVETTHEHSCQGKGKTEVAAPRGKMDKKRSVPSECDCPGVLASEEAVIWAGLGNENIGVGRDGEPGAEVVPLASISSPLQLSTGLGPAPAAGLQFVPNNTLVSTPHLQFAPFQVGTGSVPLQYGHLSALGMGQAVASQPVTSQTAAAAAVAAQQLQVIGPSGVSSTTSSSVTSASATTPPVTGAALSNKSQVKKFLLHPPQLGINTTELSGQQRGPPMGPLHTSPAAPHPPSLNQPSKKSKKQVRGNAGKQEREGHLALPVSVDGAVVQDGAVAPHHQTVAAAGLPLDSSGQGVVYANTHTMAHFPATMAAPAGTLPLTNGPVTTFGQGLHLNETGLMVATPAAPAKILNDQLPDMITTPAAQVC</sequence>
<proteinExistence type="predicted"/>
<comment type="caution">
    <text evidence="3">The sequence shown here is derived from an EMBL/GenBank/DDBJ whole genome shotgun (WGS) entry which is preliminary data.</text>
</comment>
<feature type="region of interest" description="Disordered" evidence="2">
    <location>
        <begin position="704"/>
        <end position="726"/>
    </location>
</feature>
<keyword evidence="1" id="KW-0175">Coiled coil</keyword>
<name>A0A8J4YJ07_CHIOP</name>
<feature type="region of interest" description="Disordered" evidence="2">
    <location>
        <begin position="390"/>
        <end position="465"/>
    </location>
</feature>
<evidence type="ECO:0000313" key="3">
    <source>
        <dbReference type="EMBL" id="KAG0728455.1"/>
    </source>
</evidence>
<feature type="region of interest" description="Disordered" evidence="2">
    <location>
        <begin position="132"/>
        <end position="193"/>
    </location>
</feature>
<feature type="coiled-coil region" evidence="1">
    <location>
        <begin position="215"/>
        <end position="242"/>
    </location>
</feature>
<dbReference type="Proteomes" id="UP000770661">
    <property type="component" value="Unassembled WGS sequence"/>
</dbReference>
<feature type="compositionally biased region" description="Polar residues" evidence="2">
    <location>
        <begin position="145"/>
        <end position="168"/>
    </location>
</feature>
<feature type="compositionally biased region" description="Low complexity" evidence="2">
    <location>
        <begin position="265"/>
        <end position="286"/>
    </location>
</feature>
<feature type="compositionally biased region" description="Polar residues" evidence="2">
    <location>
        <begin position="250"/>
        <end position="264"/>
    </location>
</feature>